<evidence type="ECO:0000313" key="2">
    <source>
        <dbReference type="EMBL" id="GAH11567.1"/>
    </source>
</evidence>
<gene>
    <name evidence="2" type="ORF">S01H4_61522</name>
</gene>
<sequence length="79" mass="8864">PFLIDNFVNDDDDSTYDDRVELWENLITYMMVPGGGFPFNLDTTTLLIIGGAVLGLIIVVALLRRRGGSKPKPKKRKKK</sequence>
<accession>X1CUV0</accession>
<name>X1CUV0_9ZZZZ</name>
<protein>
    <submittedName>
        <fullName evidence="2">Uncharacterized protein</fullName>
    </submittedName>
</protein>
<proteinExistence type="predicted"/>
<feature type="transmembrane region" description="Helical" evidence="1">
    <location>
        <begin position="45"/>
        <end position="63"/>
    </location>
</feature>
<keyword evidence="1" id="KW-0472">Membrane</keyword>
<organism evidence="2">
    <name type="scientific">marine sediment metagenome</name>
    <dbReference type="NCBI Taxonomy" id="412755"/>
    <lineage>
        <taxon>unclassified sequences</taxon>
        <taxon>metagenomes</taxon>
        <taxon>ecological metagenomes</taxon>
    </lineage>
</organism>
<feature type="non-terminal residue" evidence="2">
    <location>
        <position position="1"/>
    </location>
</feature>
<evidence type="ECO:0000256" key="1">
    <source>
        <dbReference type="SAM" id="Phobius"/>
    </source>
</evidence>
<keyword evidence="1" id="KW-1133">Transmembrane helix</keyword>
<comment type="caution">
    <text evidence="2">The sequence shown here is derived from an EMBL/GenBank/DDBJ whole genome shotgun (WGS) entry which is preliminary data.</text>
</comment>
<dbReference type="EMBL" id="BART01036497">
    <property type="protein sequence ID" value="GAH11567.1"/>
    <property type="molecule type" value="Genomic_DNA"/>
</dbReference>
<keyword evidence="1" id="KW-0812">Transmembrane</keyword>
<dbReference type="AlphaFoldDB" id="X1CUV0"/>
<reference evidence="2" key="1">
    <citation type="journal article" date="2014" name="Front. Microbiol.">
        <title>High frequency of phylogenetically diverse reductive dehalogenase-homologous genes in deep subseafloor sedimentary metagenomes.</title>
        <authorList>
            <person name="Kawai M."/>
            <person name="Futagami T."/>
            <person name="Toyoda A."/>
            <person name="Takaki Y."/>
            <person name="Nishi S."/>
            <person name="Hori S."/>
            <person name="Arai W."/>
            <person name="Tsubouchi T."/>
            <person name="Morono Y."/>
            <person name="Uchiyama I."/>
            <person name="Ito T."/>
            <person name="Fujiyama A."/>
            <person name="Inagaki F."/>
            <person name="Takami H."/>
        </authorList>
    </citation>
    <scope>NUCLEOTIDE SEQUENCE</scope>
    <source>
        <strain evidence="2">Expedition CK06-06</strain>
    </source>
</reference>